<dbReference type="Pfam" id="PF13699">
    <property type="entry name" value="eCIS_core"/>
    <property type="match status" value="1"/>
</dbReference>
<dbReference type="InterPro" id="IPR025295">
    <property type="entry name" value="eCIS_core_dom"/>
</dbReference>
<feature type="compositionally biased region" description="Polar residues" evidence="1">
    <location>
        <begin position="1"/>
        <end position="21"/>
    </location>
</feature>
<feature type="region of interest" description="Disordered" evidence="1">
    <location>
        <begin position="413"/>
        <end position="450"/>
    </location>
</feature>
<sequence>MLEKSTFQKSTNRIESKSVSAQRVGKKGVSLAPPVQRKPNLTGLPDQLKTGIENLSGHSMDDVKVHYNSSKPAQLQAHAYAQGNQIHLAPGQEKHLPHEAWHVVQQKQGRVKPTIQFQHKININDDAGLEKEADKMGEKAMGFKSTTGSVNNRKLIIASLTNQPVQKVKSIQVNKSISQELIDPGKDSATSYQWESKFTIYIYGLHEKEERPKVLVYIRIETAADDSVVQAWSRQVQGEWSNKFAIKDEGIIFPIEVQLVRSEEKAYTNYTIENVKQSKSHGVRGLFGTESMTKWGEEDPQDIPHEVGHMLGNKDEYGTVDGHDWEAEYNELNAETHSIMHKGGQPPRVRHFNLICTEIAGSGLMKDPTIIKMSGSHGLKTAASSSSSKPKASVEDPYMSELKAKIMKREVSKETVASSSHETSSSSSLAIASKEETSSRSTGKKKVPNHDERVKLIENYAIDNIDQISAEQVKYLKSLNWSESEEGSLQAYNWIWGQHE</sequence>
<evidence type="ECO:0000256" key="1">
    <source>
        <dbReference type="SAM" id="MobiDB-lite"/>
    </source>
</evidence>
<accession>A0ABQ3I8X1</accession>
<dbReference type="RefSeq" id="WP_229838609.1">
    <property type="nucleotide sequence ID" value="NZ_BNAG01000002.1"/>
</dbReference>
<feature type="region of interest" description="Disordered" evidence="1">
    <location>
        <begin position="1"/>
        <end position="44"/>
    </location>
</feature>
<dbReference type="Proteomes" id="UP000658258">
    <property type="component" value="Unassembled WGS sequence"/>
</dbReference>
<dbReference type="EMBL" id="BNAG01000002">
    <property type="protein sequence ID" value="GHE63768.1"/>
    <property type="molecule type" value="Genomic_DNA"/>
</dbReference>
<keyword evidence="4" id="KW-1185">Reference proteome</keyword>
<feature type="compositionally biased region" description="Low complexity" evidence="1">
    <location>
        <begin position="417"/>
        <end position="432"/>
    </location>
</feature>
<evidence type="ECO:0000313" key="4">
    <source>
        <dbReference type="Proteomes" id="UP000658258"/>
    </source>
</evidence>
<evidence type="ECO:0000313" key="3">
    <source>
        <dbReference type="EMBL" id="GHE63768.1"/>
    </source>
</evidence>
<gene>
    <name evidence="3" type="ORF">GCM10011340_18970</name>
</gene>
<evidence type="ECO:0000259" key="2">
    <source>
        <dbReference type="Pfam" id="PF13699"/>
    </source>
</evidence>
<feature type="domain" description="eCIS core" evidence="2">
    <location>
        <begin position="44"/>
        <end position="109"/>
    </location>
</feature>
<comment type="caution">
    <text evidence="3">The sequence shown here is derived from an EMBL/GenBank/DDBJ whole genome shotgun (WGS) entry which is preliminary data.</text>
</comment>
<proteinExistence type="predicted"/>
<protein>
    <recommendedName>
        <fullName evidence="2">eCIS core domain-containing protein</fullName>
    </recommendedName>
</protein>
<organism evidence="3 4">
    <name type="scientific">Roseivirga thermotolerans</name>
    <dbReference type="NCBI Taxonomy" id="1758176"/>
    <lineage>
        <taxon>Bacteria</taxon>
        <taxon>Pseudomonadati</taxon>
        <taxon>Bacteroidota</taxon>
        <taxon>Cytophagia</taxon>
        <taxon>Cytophagales</taxon>
        <taxon>Roseivirgaceae</taxon>
        <taxon>Roseivirga</taxon>
    </lineage>
</organism>
<reference evidence="4" key="1">
    <citation type="journal article" date="2019" name="Int. J. Syst. Evol. Microbiol.">
        <title>The Global Catalogue of Microorganisms (GCM) 10K type strain sequencing project: providing services to taxonomists for standard genome sequencing and annotation.</title>
        <authorList>
            <consortium name="The Broad Institute Genomics Platform"/>
            <consortium name="The Broad Institute Genome Sequencing Center for Infectious Disease"/>
            <person name="Wu L."/>
            <person name="Ma J."/>
        </authorList>
    </citation>
    <scope>NUCLEOTIDE SEQUENCE [LARGE SCALE GENOMIC DNA]</scope>
    <source>
        <strain evidence="4">CGMCC 1.15111</strain>
    </source>
</reference>
<name>A0ABQ3I8X1_9BACT</name>